<dbReference type="PANTHER" id="PTHR10196">
    <property type="entry name" value="SUGAR KINASE"/>
    <property type="match status" value="1"/>
</dbReference>
<dbReference type="HOGENOM" id="CLU_016149_6_0_1"/>
<dbReference type="Gene3D" id="3.30.420.40">
    <property type="match status" value="2"/>
</dbReference>
<evidence type="ECO:0008006" key="7">
    <source>
        <dbReference type="Google" id="ProtNLM"/>
    </source>
</evidence>
<keyword evidence="6" id="KW-1185">Reference proteome</keyword>
<dbReference type="STRING" id="747525.W4JTP2"/>
<comment type="similarity">
    <text evidence="1">Belongs to the FGGY kinase family.</text>
</comment>
<evidence type="ECO:0000256" key="1">
    <source>
        <dbReference type="ARBA" id="ARBA00009156"/>
    </source>
</evidence>
<dbReference type="EMBL" id="KI925464">
    <property type="protein sequence ID" value="ETW76809.1"/>
    <property type="molecule type" value="Genomic_DNA"/>
</dbReference>
<reference evidence="5 6" key="1">
    <citation type="journal article" date="2012" name="New Phytol.">
        <title>Insight into trade-off between wood decay and parasitism from the genome of a fungal forest pathogen.</title>
        <authorList>
            <person name="Olson A."/>
            <person name="Aerts A."/>
            <person name="Asiegbu F."/>
            <person name="Belbahri L."/>
            <person name="Bouzid O."/>
            <person name="Broberg A."/>
            <person name="Canback B."/>
            <person name="Coutinho P.M."/>
            <person name="Cullen D."/>
            <person name="Dalman K."/>
            <person name="Deflorio G."/>
            <person name="van Diepen L.T."/>
            <person name="Dunand C."/>
            <person name="Duplessis S."/>
            <person name="Durling M."/>
            <person name="Gonthier P."/>
            <person name="Grimwood J."/>
            <person name="Fossdal C.G."/>
            <person name="Hansson D."/>
            <person name="Henrissat B."/>
            <person name="Hietala A."/>
            <person name="Himmelstrand K."/>
            <person name="Hoffmeister D."/>
            <person name="Hogberg N."/>
            <person name="James T.Y."/>
            <person name="Karlsson M."/>
            <person name="Kohler A."/>
            <person name="Kues U."/>
            <person name="Lee Y.H."/>
            <person name="Lin Y.C."/>
            <person name="Lind M."/>
            <person name="Lindquist E."/>
            <person name="Lombard V."/>
            <person name="Lucas S."/>
            <person name="Lunden K."/>
            <person name="Morin E."/>
            <person name="Murat C."/>
            <person name="Park J."/>
            <person name="Raffaello T."/>
            <person name="Rouze P."/>
            <person name="Salamov A."/>
            <person name="Schmutz J."/>
            <person name="Solheim H."/>
            <person name="Stahlberg J."/>
            <person name="Velez H."/>
            <person name="de Vries R.P."/>
            <person name="Wiebenga A."/>
            <person name="Woodward S."/>
            <person name="Yakovlev I."/>
            <person name="Garbelotto M."/>
            <person name="Martin F."/>
            <person name="Grigoriev I.V."/>
            <person name="Stenlid J."/>
        </authorList>
    </citation>
    <scope>NUCLEOTIDE SEQUENCE [LARGE SCALE GENOMIC DNA]</scope>
    <source>
        <strain evidence="5 6">TC 32-1</strain>
    </source>
</reference>
<dbReference type="eggNOG" id="KOG2531">
    <property type="taxonomic scope" value="Eukaryota"/>
</dbReference>
<evidence type="ECO:0000313" key="5">
    <source>
        <dbReference type="EMBL" id="ETW76809.1"/>
    </source>
</evidence>
<dbReference type="GO" id="GO:0004856">
    <property type="term" value="F:D-xylulokinase activity"/>
    <property type="evidence" value="ECO:0007669"/>
    <property type="project" value="TreeGrafter"/>
</dbReference>
<dbReference type="Proteomes" id="UP000030671">
    <property type="component" value="Unassembled WGS sequence"/>
</dbReference>
<gene>
    <name evidence="5" type="ORF">HETIRDRAFT_480960</name>
</gene>
<dbReference type="GeneID" id="20677946"/>
<dbReference type="InParanoid" id="W4JTP2"/>
<evidence type="ECO:0000256" key="4">
    <source>
        <dbReference type="SAM" id="MobiDB-lite"/>
    </source>
</evidence>
<feature type="compositionally biased region" description="Polar residues" evidence="4">
    <location>
        <begin position="682"/>
        <end position="692"/>
    </location>
</feature>
<dbReference type="SUPFAM" id="SSF53067">
    <property type="entry name" value="Actin-like ATPase domain"/>
    <property type="match status" value="1"/>
</dbReference>
<evidence type="ECO:0000313" key="6">
    <source>
        <dbReference type="Proteomes" id="UP000030671"/>
    </source>
</evidence>
<organism evidence="5 6">
    <name type="scientific">Heterobasidion irregulare (strain TC 32-1)</name>
    <dbReference type="NCBI Taxonomy" id="747525"/>
    <lineage>
        <taxon>Eukaryota</taxon>
        <taxon>Fungi</taxon>
        <taxon>Dikarya</taxon>
        <taxon>Basidiomycota</taxon>
        <taxon>Agaricomycotina</taxon>
        <taxon>Agaricomycetes</taxon>
        <taxon>Russulales</taxon>
        <taxon>Bondarzewiaceae</taxon>
        <taxon>Heterobasidion</taxon>
        <taxon>Heterobasidion annosum species complex</taxon>
    </lineage>
</organism>
<keyword evidence="3" id="KW-0418">Kinase</keyword>
<evidence type="ECO:0000256" key="3">
    <source>
        <dbReference type="ARBA" id="ARBA00022777"/>
    </source>
</evidence>
<feature type="region of interest" description="Disordered" evidence="4">
    <location>
        <begin position="669"/>
        <end position="692"/>
    </location>
</feature>
<dbReference type="RefSeq" id="XP_009551678.1">
    <property type="nucleotide sequence ID" value="XM_009553383.1"/>
</dbReference>
<dbReference type="OrthoDB" id="1728974at2759"/>
<dbReference type="GO" id="GO:0005997">
    <property type="term" value="P:xylulose metabolic process"/>
    <property type="evidence" value="ECO:0007669"/>
    <property type="project" value="TreeGrafter"/>
</dbReference>
<proteinExistence type="inferred from homology"/>
<keyword evidence="2" id="KW-0808">Transferase</keyword>
<accession>W4JTP2</accession>
<sequence length="768" mass="81485">MPAPAKSGQALFLGLELATDQLRASIVDENLELVGVEAVDFDVELPEYQTQGGIFTTPGDAYTTPVDMWVKALDFLLEKVSRNYEVGRIKSIGGAAQTALVWWKSAPIPSFPPLNSRLPLHSQLSPSAFSLPNTPVAQDTFSHSHALNLEAALGGPDHMAARVGTSAHASLVAAQLLRVRETSPEVWARTGRVQAASAFLASLITGSWVGMSEAEACGTGMWRYAMGGQGQWDDEVLEYIAGGGRDEGLRLRSWLGDVDTSGGGRRIANISRYLAERYGFEPDTMVASFTSDYLSTYLSLCPSPSDAVLSFGPMDFLLTSAPHYLPTRLYSVYPHPAQDPSEKRKYIAQTSHRNADVPRALVRDMYTKSWSAFDRLVSVVPPGGSIGLDDKLFSFWLLQGDSYPLSHVKGIFRFETGIKVNEFRDLRANPRCLVESQVLSFRVRWSRMVATGVLGAAAGRSRGSNFMAAAATATAIGLSFDPYDYQTLPGRILTTGAAINFPSVAALVGDVFNAPVFIPTTQLDSAQVVPHRNAPAAGFPGRAALGGAYVARWVWGKERGAGTGRGSFEEEVRRLMGKRWVASGGVPLRTSVNAPVVGPAPAAGTAGSGTSTPYGHGHALRAGFGSTVFAEEDEDALEELERMGMAEGAIFGVQGGQFDEAGRTRTITGSTNTTATSSTGSVQQPSTAFTTPDLGTTVPGTPGENGSAPAAPTGATVLAPVVALPTSEAEMQLGLGKVAEADVDAFMGYAAIVPEYCRLEGMLVKALV</sequence>
<name>W4JTP2_HETIT</name>
<dbReference type="PANTHER" id="PTHR10196:SF57">
    <property type="entry name" value="XYLULOSE KINASE"/>
    <property type="match status" value="1"/>
</dbReference>
<protein>
    <recommendedName>
        <fullName evidence="7">Actin-like ATPase domain-containing protein</fullName>
    </recommendedName>
</protein>
<feature type="compositionally biased region" description="Low complexity" evidence="4">
    <location>
        <begin position="669"/>
        <end position="681"/>
    </location>
</feature>
<dbReference type="GO" id="GO:0005829">
    <property type="term" value="C:cytosol"/>
    <property type="evidence" value="ECO:0007669"/>
    <property type="project" value="TreeGrafter"/>
</dbReference>
<dbReference type="InterPro" id="IPR043129">
    <property type="entry name" value="ATPase_NBD"/>
</dbReference>
<dbReference type="KEGG" id="hir:HETIRDRAFT_480960"/>
<dbReference type="AlphaFoldDB" id="W4JTP2"/>
<evidence type="ECO:0000256" key="2">
    <source>
        <dbReference type="ARBA" id="ARBA00022679"/>
    </source>
</evidence>